<comment type="caution">
    <text evidence="1">The sequence shown here is derived from an EMBL/GenBank/DDBJ whole genome shotgun (WGS) entry which is preliminary data.</text>
</comment>
<name>A0A1J5S1Y9_9ZZZZ</name>
<dbReference type="GO" id="GO:0004497">
    <property type="term" value="F:monooxygenase activity"/>
    <property type="evidence" value="ECO:0007669"/>
    <property type="project" value="UniProtKB-KW"/>
</dbReference>
<dbReference type="InterPro" id="IPR003454">
    <property type="entry name" value="MOase_MmoB_DmpM"/>
</dbReference>
<accession>A0A1J5S1Y9</accession>
<proteinExistence type="predicted"/>
<evidence type="ECO:0000313" key="1">
    <source>
        <dbReference type="EMBL" id="OIQ98167.1"/>
    </source>
</evidence>
<dbReference type="Pfam" id="PF02406">
    <property type="entry name" value="MmoB_DmpM"/>
    <property type="match status" value="1"/>
</dbReference>
<dbReference type="InterPro" id="IPR036889">
    <property type="entry name" value="mOase_MmoB_DmpM_sf"/>
</dbReference>
<dbReference type="EC" id="1.14.13.-" evidence="1"/>
<dbReference type="Gene3D" id="3.90.56.10">
    <property type="entry name" value="Monooxygenase component MmoB/DmpM"/>
    <property type="match status" value="1"/>
</dbReference>
<reference evidence="1" key="1">
    <citation type="submission" date="2016-10" db="EMBL/GenBank/DDBJ databases">
        <title>Sequence of Gallionella enrichment culture.</title>
        <authorList>
            <person name="Poehlein A."/>
            <person name="Muehling M."/>
            <person name="Daniel R."/>
        </authorList>
    </citation>
    <scope>NUCLEOTIDE SEQUENCE</scope>
</reference>
<organism evidence="1">
    <name type="scientific">mine drainage metagenome</name>
    <dbReference type="NCBI Taxonomy" id="410659"/>
    <lineage>
        <taxon>unclassified sequences</taxon>
        <taxon>metagenomes</taxon>
        <taxon>ecological metagenomes</taxon>
    </lineage>
</organism>
<dbReference type="EMBL" id="MLJW01000122">
    <property type="protein sequence ID" value="OIQ98167.1"/>
    <property type="molecule type" value="Genomic_DNA"/>
</dbReference>
<keyword evidence="1" id="KW-0503">Monooxygenase</keyword>
<dbReference type="SUPFAM" id="SSF56029">
    <property type="entry name" value="Monooxygenase (hydroxylase) regulatory protein"/>
    <property type="match status" value="1"/>
</dbReference>
<keyword evidence="1" id="KW-0560">Oxidoreductase</keyword>
<dbReference type="AlphaFoldDB" id="A0A1J5S1Y9"/>
<sequence>MSNAATNYDNNVVGPILRQGDVAKAVADAAETDNPGKKINISDMVAYIRVQTDGEMTIRRSTIEEMLGRPFKMNDLEINLASFAGRIETDPEYVRFYFVKHL</sequence>
<protein>
    <submittedName>
        <fullName evidence="1">Toluene-4-monooxygenase system protein D</fullName>
        <ecNumber evidence="1">1.14.13.-</ecNumber>
    </submittedName>
</protein>
<gene>
    <name evidence="1" type="primary">tmoD</name>
    <name evidence="1" type="ORF">GALL_197610</name>
</gene>